<reference evidence="7" key="2">
    <citation type="submission" date="2021-03" db="UniProtKB">
        <authorList>
            <consortium name="EnsemblPlants"/>
        </authorList>
    </citation>
    <scope>IDENTIFICATION</scope>
</reference>
<evidence type="ECO:0000256" key="1">
    <source>
        <dbReference type="ARBA" id="ARBA00022723"/>
    </source>
</evidence>
<evidence type="ECO:0000259" key="6">
    <source>
        <dbReference type="PROSITE" id="PS50966"/>
    </source>
</evidence>
<dbReference type="Pfam" id="PF04434">
    <property type="entry name" value="SWIM"/>
    <property type="match status" value="1"/>
</dbReference>
<evidence type="ECO:0000256" key="3">
    <source>
        <dbReference type="ARBA" id="ARBA00022833"/>
    </source>
</evidence>
<evidence type="ECO:0000313" key="7">
    <source>
        <dbReference type="EnsemblPlants" id="cds.evm.model.08.1558"/>
    </source>
</evidence>
<dbReference type="PROSITE" id="PS50966">
    <property type="entry name" value="ZF_SWIM"/>
    <property type="match status" value="1"/>
</dbReference>
<dbReference type="EMBL" id="UZAU01000714">
    <property type="status" value="NOT_ANNOTATED_CDS"/>
    <property type="molecule type" value="Genomic_DNA"/>
</dbReference>
<evidence type="ECO:0000256" key="4">
    <source>
        <dbReference type="PROSITE-ProRule" id="PRU00325"/>
    </source>
</evidence>
<dbReference type="AlphaFoldDB" id="A0A803Q926"/>
<keyword evidence="3" id="KW-0862">Zinc</keyword>
<dbReference type="GO" id="GO:0008270">
    <property type="term" value="F:zinc ion binding"/>
    <property type="evidence" value="ECO:0007669"/>
    <property type="project" value="UniProtKB-KW"/>
</dbReference>
<feature type="region of interest" description="Disordered" evidence="5">
    <location>
        <begin position="79"/>
        <end position="133"/>
    </location>
</feature>
<reference evidence="7" key="1">
    <citation type="submission" date="2018-11" db="EMBL/GenBank/DDBJ databases">
        <authorList>
            <person name="Grassa J C."/>
        </authorList>
    </citation>
    <scope>NUCLEOTIDE SEQUENCE [LARGE SCALE GENOMIC DNA]</scope>
</reference>
<dbReference type="SMART" id="SM00575">
    <property type="entry name" value="ZnF_PMZ"/>
    <property type="match status" value="1"/>
</dbReference>
<keyword evidence="1" id="KW-0479">Metal-binding</keyword>
<feature type="compositionally biased region" description="Polar residues" evidence="5">
    <location>
        <begin position="95"/>
        <end position="105"/>
    </location>
</feature>
<dbReference type="InterPro" id="IPR006564">
    <property type="entry name" value="Znf_PMZ"/>
</dbReference>
<dbReference type="InterPro" id="IPR018289">
    <property type="entry name" value="MULE_transposase_dom"/>
</dbReference>
<feature type="domain" description="SWIM-type" evidence="6">
    <location>
        <begin position="511"/>
        <end position="543"/>
    </location>
</feature>
<keyword evidence="8" id="KW-1185">Reference proteome</keyword>
<dbReference type="OMA" id="CACYHHI"/>
<evidence type="ECO:0000256" key="5">
    <source>
        <dbReference type="SAM" id="MobiDB-lite"/>
    </source>
</evidence>
<dbReference type="InterPro" id="IPR007527">
    <property type="entry name" value="Znf_SWIM"/>
</dbReference>
<proteinExistence type="predicted"/>
<dbReference type="Pfam" id="PF10551">
    <property type="entry name" value="MULE"/>
    <property type="match status" value="1"/>
</dbReference>
<evidence type="ECO:0000313" key="8">
    <source>
        <dbReference type="Proteomes" id="UP000596661"/>
    </source>
</evidence>
<name>A0A803Q926_CANSA</name>
<dbReference type="EnsemblPlants" id="evm.model.08.1558">
    <property type="protein sequence ID" value="cds.evm.model.08.1558"/>
    <property type="gene ID" value="evm.TU.08.1558"/>
</dbReference>
<keyword evidence="2 4" id="KW-0863">Zinc-finger</keyword>
<organism evidence="7 8">
    <name type="scientific">Cannabis sativa</name>
    <name type="common">Hemp</name>
    <name type="synonym">Marijuana</name>
    <dbReference type="NCBI Taxonomy" id="3483"/>
    <lineage>
        <taxon>Eukaryota</taxon>
        <taxon>Viridiplantae</taxon>
        <taxon>Streptophyta</taxon>
        <taxon>Embryophyta</taxon>
        <taxon>Tracheophyta</taxon>
        <taxon>Spermatophyta</taxon>
        <taxon>Magnoliopsida</taxon>
        <taxon>eudicotyledons</taxon>
        <taxon>Gunneridae</taxon>
        <taxon>Pentapetalae</taxon>
        <taxon>rosids</taxon>
        <taxon>fabids</taxon>
        <taxon>Rosales</taxon>
        <taxon>Cannabaceae</taxon>
        <taxon>Cannabis</taxon>
    </lineage>
</organism>
<protein>
    <recommendedName>
        <fullName evidence="6">SWIM-type domain-containing protein</fullName>
    </recommendedName>
</protein>
<dbReference type="Gramene" id="evm.model.08.1558">
    <property type="protein sequence ID" value="cds.evm.model.08.1558"/>
    <property type="gene ID" value="evm.TU.08.1558"/>
</dbReference>
<accession>A0A803Q926</accession>
<dbReference type="Proteomes" id="UP000596661">
    <property type="component" value="Chromosome 8"/>
</dbReference>
<sequence length="659" mass="74936">MSPSDILPLFVTKVKKVVNLEPTPLPSSVVGTFVLETNSVVGVNEKDEDLAVELNMDDDEEFEVDEAVEVTSQRLDIFSTNHEAEPQQRPRSENHQTPSTSSIRQGRTERHVGLSTPTSFVGDSTKFKTPMFTREDNKENRYYTSSLSGTQSREIYLGKFFKNKEELKQVVASYKVKDIMRDVKRVYGIELSYEKAWRCREKTLMYVRGTPENSYLKIPSYLYILQQKNPGTITDIVVEDDRFKYCFFSLGACRRGFSFCRPVISIDGTCLETKYGGIMLCVVTLDANNQLFPIAFGIVDSENNDSWTYFLLKLKEAIGEVHNLVFVSNGHQSIEHVIDVVFLDACHCACYHHIAMNVVDKFKTDACNKQIWTVAYTFTKADFDKEFQKVRKMDLVIAAYLEDIGFEKWARPYCMGDRYNVMTSNTGESINIVTEEAKKFLITNLIKFIRFTLQTWFTDHFLKADKCSTPLTEIFEGDLALKLTDAKFLNVQHNGSDVYNVGRCPNGKRGGDVNLVEKTCTCGLFQMIKIPCHHACATAIEMNMSVHALCSPYYTKETWKNTYNATINLVADEDDWVLPEHIKNMRVGVPVKKNPIGRPKKHKAGRQKTKVKSRNCSNCGGTGHNKATCKVEDDMGVEQCYGRRCPPSLEVTPQVRANR</sequence>
<dbReference type="PANTHER" id="PTHR31973">
    <property type="entry name" value="POLYPROTEIN, PUTATIVE-RELATED"/>
    <property type="match status" value="1"/>
</dbReference>
<evidence type="ECO:0000256" key="2">
    <source>
        <dbReference type="ARBA" id="ARBA00022771"/>
    </source>
</evidence>
<feature type="compositionally biased region" description="Basic and acidic residues" evidence="5">
    <location>
        <begin position="82"/>
        <end position="94"/>
    </location>
</feature>
<dbReference type="PANTHER" id="PTHR31973:SF187">
    <property type="entry name" value="MUTATOR TRANSPOSASE MUDRA PROTEIN"/>
    <property type="match status" value="1"/>
</dbReference>